<dbReference type="Pfam" id="PF01757">
    <property type="entry name" value="Acyl_transf_3"/>
    <property type="match status" value="1"/>
</dbReference>
<evidence type="ECO:0000259" key="3">
    <source>
        <dbReference type="Pfam" id="PF19040"/>
    </source>
</evidence>
<evidence type="ECO:0000313" key="4">
    <source>
        <dbReference type="EMBL" id="MCM6778957.1"/>
    </source>
</evidence>
<feature type="transmembrane region" description="Helical" evidence="1">
    <location>
        <begin position="193"/>
        <end position="210"/>
    </location>
</feature>
<dbReference type="GO" id="GO:0016020">
    <property type="term" value="C:membrane"/>
    <property type="evidence" value="ECO:0007669"/>
    <property type="project" value="TreeGrafter"/>
</dbReference>
<keyword evidence="5" id="KW-1185">Reference proteome</keyword>
<dbReference type="PANTHER" id="PTHR23028:SF53">
    <property type="entry name" value="ACYL_TRANSF_3 DOMAIN-CONTAINING PROTEIN"/>
    <property type="match status" value="1"/>
</dbReference>
<feature type="transmembrane region" description="Helical" evidence="1">
    <location>
        <begin position="222"/>
        <end position="243"/>
    </location>
</feature>
<keyword evidence="1" id="KW-0472">Membrane</keyword>
<dbReference type="Pfam" id="PF19040">
    <property type="entry name" value="SGNH"/>
    <property type="match status" value="1"/>
</dbReference>
<feature type="domain" description="SGNH" evidence="3">
    <location>
        <begin position="501"/>
        <end position="716"/>
    </location>
</feature>
<dbReference type="InterPro" id="IPR002656">
    <property type="entry name" value="Acyl_transf_3_dom"/>
</dbReference>
<feature type="transmembrane region" description="Helical" evidence="1">
    <location>
        <begin position="281"/>
        <end position="299"/>
    </location>
</feature>
<keyword evidence="4" id="KW-0012">Acyltransferase</keyword>
<keyword evidence="1" id="KW-1133">Transmembrane helix</keyword>
<dbReference type="GO" id="GO:0016747">
    <property type="term" value="F:acyltransferase activity, transferring groups other than amino-acyl groups"/>
    <property type="evidence" value="ECO:0007669"/>
    <property type="project" value="InterPro"/>
</dbReference>
<comment type="caution">
    <text evidence="4">The sequence shown here is derived from an EMBL/GenBank/DDBJ whole genome shotgun (WGS) entry which is preliminary data.</text>
</comment>
<dbReference type="PANTHER" id="PTHR23028">
    <property type="entry name" value="ACETYLTRANSFERASE"/>
    <property type="match status" value="1"/>
</dbReference>
<dbReference type="InterPro" id="IPR050879">
    <property type="entry name" value="Acyltransferase_3"/>
</dbReference>
<evidence type="ECO:0000259" key="2">
    <source>
        <dbReference type="Pfam" id="PF01757"/>
    </source>
</evidence>
<organism evidence="4 5">
    <name type="scientific">Nocardia pulmonis</name>
    <dbReference type="NCBI Taxonomy" id="2951408"/>
    <lineage>
        <taxon>Bacteria</taxon>
        <taxon>Bacillati</taxon>
        <taxon>Actinomycetota</taxon>
        <taxon>Actinomycetes</taxon>
        <taxon>Mycobacteriales</taxon>
        <taxon>Nocardiaceae</taxon>
        <taxon>Nocardia</taxon>
    </lineage>
</organism>
<name>A0A9X2J0A0_9NOCA</name>
<dbReference type="GO" id="GO:0009103">
    <property type="term" value="P:lipopolysaccharide biosynthetic process"/>
    <property type="evidence" value="ECO:0007669"/>
    <property type="project" value="TreeGrafter"/>
</dbReference>
<dbReference type="AlphaFoldDB" id="A0A9X2J0A0"/>
<feature type="transmembrane region" description="Helical" evidence="1">
    <location>
        <begin position="255"/>
        <end position="274"/>
    </location>
</feature>
<keyword evidence="1" id="KW-0812">Transmembrane</keyword>
<protein>
    <submittedName>
        <fullName evidence="4">Acyltransferase</fullName>
    </submittedName>
</protein>
<gene>
    <name evidence="4" type="ORF">NDR86_36315</name>
</gene>
<accession>A0A9X2J0A0</accession>
<feature type="transmembrane region" description="Helical" evidence="1">
    <location>
        <begin position="84"/>
        <end position="102"/>
    </location>
</feature>
<feature type="transmembrane region" description="Helical" evidence="1">
    <location>
        <begin position="62"/>
        <end position="78"/>
    </location>
</feature>
<sequence>MANDRPAPTEPPAGDCLRRRRSAVFGLMTGRAVPTAAVHTSRGTLPIPSHHEAVSYRADLDGLRGLAIGLVVVFHVWFGRVSGGVDVFLVLSGFFFTGLLLRRAESSGSADGLFVLRRTARRLLPSMVVVLAAVVIAAVLMRPYTQWSDIAAQTLASLGYIQNWWLASTWSDYLAADPSVSPLQHLWSMSVQGQFYLTALLTVAAATWLAHRYRRGTGMRPMLAVIVIASGAASFVYAIQGTATHQGWNYYDSAARGWELLVGAGLALAAPYLSPPRPVRVALAGLGVAGVALCGWLILDGANRFPGPAALLPVSAAAALILSGNNLTPSQRPWGNRILTTPAARWLGDIAYPLYLWHWPILIFYLTERGHAHAGLRGGLAVIAVSVVLAWITHRWVEEPLRSRGTTGEPVRSRRVTRTAVSATAAVVIAATGAWQIAVLELQPARAVGALNPSLYPGAESLASGMSAPTVRMRPTLLEAAADLPAPTGDGCISDWDTRDVITCSYGDLHATRTLALVGSSHAEHWLPALQTLAAQHSFRIQTYLKMGCPLTLAEDATYKGEPIPDCRDWSREVIDRLGTDRPDWVFTTGTRPRPDIGDETPPEYLDVWAALADRGLHVIAIRDTPWLRRDSIRYKATDCLAAGGDRISCGMRREDALDPIDPSIEPGSRYPNVFPIDLTDAICEPTVCPVVEGNILVYHDEHHLTASYSRSLAGALGRQLQPLLRWW</sequence>
<feature type="transmembrane region" description="Helical" evidence="1">
    <location>
        <begin position="418"/>
        <end position="438"/>
    </location>
</feature>
<feature type="transmembrane region" description="Helical" evidence="1">
    <location>
        <begin position="378"/>
        <end position="397"/>
    </location>
</feature>
<feature type="domain" description="Acyltransferase 3" evidence="2">
    <location>
        <begin position="58"/>
        <end position="394"/>
    </location>
</feature>
<evidence type="ECO:0000256" key="1">
    <source>
        <dbReference type="SAM" id="Phobius"/>
    </source>
</evidence>
<reference evidence="4" key="1">
    <citation type="submission" date="2022-06" db="EMBL/GenBank/DDBJ databases">
        <title>Novel species in genus nocardia.</title>
        <authorList>
            <person name="Li F."/>
        </authorList>
    </citation>
    <scope>NUCLEOTIDE SEQUENCE</scope>
    <source>
        <strain evidence="4">CDC141</strain>
    </source>
</reference>
<keyword evidence="4" id="KW-0808">Transferase</keyword>
<proteinExistence type="predicted"/>
<feature type="transmembrane region" description="Helical" evidence="1">
    <location>
        <begin position="346"/>
        <end position="366"/>
    </location>
</feature>
<dbReference type="EMBL" id="JAMRXG010000031">
    <property type="protein sequence ID" value="MCM6778957.1"/>
    <property type="molecule type" value="Genomic_DNA"/>
</dbReference>
<evidence type="ECO:0000313" key="5">
    <source>
        <dbReference type="Proteomes" id="UP001139157"/>
    </source>
</evidence>
<feature type="transmembrane region" description="Helical" evidence="1">
    <location>
        <begin position="123"/>
        <end position="141"/>
    </location>
</feature>
<dbReference type="Proteomes" id="UP001139157">
    <property type="component" value="Unassembled WGS sequence"/>
</dbReference>
<dbReference type="InterPro" id="IPR043968">
    <property type="entry name" value="SGNH"/>
</dbReference>
<feature type="transmembrane region" description="Helical" evidence="1">
    <location>
        <begin position="305"/>
        <end position="325"/>
    </location>
</feature>